<comment type="caution">
    <text evidence="5">The sequence shown here is derived from an EMBL/GenBank/DDBJ whole genome shotgun (WGS) entry which is preliminary data.</text>
</comment>
<dbReference type="Pfam" id="PF00994">
    <property type="entry name" value="MoCF_biosynth"/>
    <property type="match status" value="1"/>
</dbReference>
<dbReference type="InterPro" id="IPR036425">
    <property type="entry name" value="MoaB/Mog-like_dom_sf"/>
</dbReference>
<evidence type="ECO:0000313" key="6">
    <source>
        <dbReference type="Proteomes" id="UP001348265"/>
    </source>
</evidence>
<dbReference type="InterPro" id="IPR001453">
    <property type="entry name" value="MoaB/Mog_dom"/>
</dbReference>
<comment type="pathway">
    <text evidence="1">Cofactor biosynthesis; molybdopterin biosynthesis.</text>
</comment>
<reference evidence="5 6" key="1">
    <citation type="submission" date="2023-08" db="EMBL/GenBank/DDBJ databases">
        <authorList>
            <person name="Sharma P."/>
            <person name="Verma V."/>
            <person name="Mohan M.K."/>
            <person name="Dubey A.K."/>
        </authorList>
    </citation>
    <scope>NUCLEOTIDE SEQUENCE [LARGE SCALE GENOMIC DNA]</scope>
    <source>
        <strain evidence="5 6">ADP4</strain>
    </source>
</reference>
<evidence type="ECO:0000256" key="3">
    <source>
        <dbReference type="SAM" id="MobiDB-lite"/>
    </source>
</evidence>
<dbReference type="InterPro" id="IPR051920">
    <property type="entry name" value="MPT_Adenylyltrnsfr/MoaC-Rel"/>
</dbReference>
<evidence type="ECO:0000259" key="4">
    <source>
        <dbReference type="SMART" id="SM00852"/>
    </source>
</evidence>
<dbReference type="SMART" id="SM00852">
    <property type="entry name" value="MoCF_biosynth"/>
    <property type="match status" value="1"/>
</dbReference>
<dbReference type="EMBL" id="JAVFKM010000047">
    <property type="protein sequence ID" value="MEF3119452.1"/>
    <property type="molecule type" value="Genomic_DNA"/>
</dbReference>
<gene>
    <name evidence="5" type="ORF">RB636_40600</name>
</gene>
<dbReference type="PROSITE" id="PS01078">
    <property type="entry name" value="MOCF_BIOSYNTHESIS_1"/>
    <property type="match status" value="1"/>
</dbReference>
<feature type="compositionally biased region" description="Pro residues" evidence="3">
    <location>
        <begin position="182"/>
        <end position="198"/>
    </location>
</feature>
<dbReference type="RefSeq" id="WP_331790206.1">
    <property type="nucleotide sequence ID" value="NZ_JAVFKM010000047.1"/>
</dbReference>
<sequence>MTADAHASPQRATSAAPPPEAPPRALVVTASNRAAAGVYPDKGGPLLAEGLAALGFAVDGPQVVPDGEPVEAALRAAVTAGYDVVLTTGGTGISPTDRTPDVTRRVIDYEVPGIPEAIRAAGRAKVPTAALSRGLAGVAGRTLIVNLPGSTGGVRDGLAVLADLLPHAADQLRGGDHGPAPTATPAPTPTPAPSPPDPTSTGSAH</sequence>
<dbReference type="SUPFAM" id="SSF53218">
    <property type="entry name" value="Molybdenum cofactor biosynthesis proteins"/>
    <property type="match status" value="1"/>
</dbReference>
<keyword evidence="2" id="KW-0501">Molybdenum cofactor biosynthesis</keyword>
<evidence type="ECO:0000256" key="2">
    <source>
        <dbReference type="ARBA" id="ARBA00023150"/>
    </source>
</evidence>
<evidence type="ECO:0000313" key="5">
    <source>
        <dbReference type="EMBL" id="MEF3119452.1"/>
    </source>
</evidence>
<proteinExistence type="predicted"/>
<dbReference type="Gene3D" id="3.40.980.10">
    <property type="entry name" value="MoaB/Mog-like domain"/>
    <property type="match status" value="1"/>
</dbReference>
<dbReference type="PANTHER" id="PTHR43764:SF1">
    <property type="entry name" value="MOLYBDOPTERIN MOLYBDOTRANSFERASE"/>
    <property type="match status" value="1"/>
</dbReference>
<organism evidence="5 6">
    <name type="scientific">Streptomyces chrestomyceticus</name>
    <dbReference type="NCBI Taxonomy" id="68185"/>
    <lineage>
        <taxon>Bacteria</taxon>
        <taxon>Bacillati</taxon>
        <taxon>Actinomycetota</taxon>
        <taxon>Actinomycetes</taxon>
        <taxon>Kitasatosporales</taxon>
        <taxon>Streptomycetaceae</taxon>
        <taxon>Streptomyces</taxon>
    </lineage>
</organism>
<feature type="region of interest" description="Disordered" evidence="3">
    <location>
        <begin position="1"/>
        <end position="24"/>
    </location>
</feature>
<dbReference type="CDD" id="cd00886">
    <property type="entry name" value="MogA_MoaB"/>
    <property type="match status" value="1"/>
</dbReference>
<name>A0ABU7X7K8_9ACTN</name>
<dbReference type="InterPro" id="IPR008284">
    <property type="entry name" value="MoCF_biosynth_CS"/>
</dbReference>
<evidence type="ECO:0000256" key="1">
    <source>
        <dbReference type="ARBA" id="ARBA00005046"/>
    </source>
</evidence>
<dbReference type="PANTHER" id="PTHR43764">
    <property type="entry name" value="MOLYBDENUM COFACTOR BIOSYNTHESIS"/>
    <property type="match status" value="1"/>
</dbReference>
<protein>
    <submittedName>
        <fullName evidence="5">MogA/MoaB family molybdenum cofactor biosynthesis protein</fullName>
    </submittedName>
</protein>
<feature type="domain" description="MoaB/Mog" evidence="4">
    <location>
        <begin position="26"/>
        <end position="168"/>
    </location>
</feature>
<keyword evidence="6" id="KW-1185">Reference proteome</keyword>
<dbReference type="Proteomes" id="UP001348265">
    <property type="component" value="Unassembled WGS sequence"/>
</dbReference>
<feature type="region of interest" description="Disordered" evidence="3">
    <location>
        <begin position="170"/>
        <end position="205"/>
    </location>
</feature>
<dbReference type="NCBIfam" id="TIGR00177">
    <property type="entry name" value="molyb_syn"/>
    <property type="match status" value="1"/>
</dbReference>
<accession>A0ABU7X7K8</accession>